<comment type="caution">
    <text evidence="1">The sequence shown here is derived from an EMBL/GenBank/DDBJ whole genome shotgun (WGS) entry which is preliminary data.</text>
</comment>
<protein>
    <submittedName>
        <fullName evidence="1">Uncharacterized protein</fullName>
    </submittedName>
</protein>
<evidence type="ECO:0000313" key="1">
    <source>
        <dbReference type="EMBL" id="KAE8954063.1"/>
    </source>
</evidence>
<sequence>MSTSSCLHFATSSLCCTCNLATSSSKASMFFMGLPASISRCSANAFLRSTFNSGSLVLNSSAWSLKSLKYFVVESL</sequence>
<reference evidence="1 2" key="1">
    <citation type="submission" date="2018-09" db="EMBL/GenBank/DDBJ databases">
        <title>Genomic investigation of the strawberry pathogen Phytophthora fragariae indicates pathogenicity is determined by transcriptional variation in three key races.</title>
        <authorList>
            <person name="Adams T.M."/>
            <person name="Armitage A.D."/>
            <person name="Sobczyk M.K."/>
            <person name="Bates H.J."/>
            <person name="Dunwell J.M."/>
            <person name="Nellist C.F."/>
            <person name="Harrison R.J."/>
        </authorList>
    </citation>
    <scope>NUCLEOTIDE SEQUENCE [LARGE SCALE GENOMIC DNA]</scope>
    <source>
        <strain evidence="1 2">SCRP324</strain>
    </source>
</reference>
<proteinExistence type="predicted"/>
<dbReference type="Proteomes" id="UP000435112">
    <property type="component" value="Unassembled WGS sequence"/>
</dbReference>
<dbReference type="AlphaFoldDB" id="A0A6A3GAL9"/>
<organism evidence="1 2">
    <name type="scientific">Phytophthora rubi</name>
    <dbReference type="NCBI Taxonomy" id="129364"/>
    <lineage>
        <taxon>Eukaryota</taxon>
        <taxon>Sar</taxon>
        <taxon>Stramenopiles</taxon>
        <taxon>Oomycota</taxon>
        <taxon>Peronosporomycetes</taxon>
        <taxon>Peronosporales</taxon>
        <taxon>Peronosporaceae</taxon>
        <taxon>Phytophthora</taxon>
    </lineage>
</organism>
<evidence type="ECO:0000313" key="2">
    <source>
        <dbReference type="Proteomes" id="UP000435112"/>
    </source>
</evidence>
<accession>A0A6A3GAL9</accession>
<dbReference type="EMBL" id="QXFU01010076">
    <property type="protein sequence ID" value="KAE8954063.1"/>
    <property type="molecule type" value="Genomic_DNA"/>
</dbReference>
<gene>
    <name evidence="1" type="ORF">PR002_g32190</name>
</gene>
<name>A0A6A3GAL9_9STRA</name>